<dbReference type="Gene3D" id="3.30.9.10">
    <property type="entry name" value="D-Amino Acid Oxidase, subunit A, domain 2"/>
    <property type="match status" value="1"/>
</dbReference>
<name>A0A8J2TVT9_9MICO</name>
<dbReference type="RefSeq" id="WP_188549368.1">
    <property type="nucleotide sequence ID" value="NZ_BMFY01000002.1"/>
</dbReference>
<protein>
    <submittedName>
        <fullName evidence="3">D-amino-acid dehydrogenase</fullName>
    </submittedName>
</protein>
<dbReference type="GO" id="GO:0005737">
    <property type="term" value="C:cytoplasm"/>
    <property type="evidence" value="ECO:0007669"/>
    <property type="project" value="TreeGrafter"/>
</dbReference>
<dbReference type="GO" id="GO:0016491">
    <property type="term" value="F:oxidoreductase activity"/>
    <property type="evidence" value="ECO:0007669"/>
    <property type="project" value="UniProtKB-KW"/>
</dbReference>
<keyword evidence="1" id="KW-0560">Oxidoreductase</keyword>
<dbReference type="InterPro" id="IPR036188">
    <property type="entry name" value="FAD/NAD-bd_sf"/>
</dbReference>
<dbReference type="EMBL" id="BMFY01000002">
    <property type="protein sequence ID" value="GGA05328.1"/>
    <property type="molecule type" value="Genomic_DNA"/>
</dbReference>
<comment type="caution">
    <text evidence="3">The sequence shown here is derived from an EMBL/GenBank/DDBJ whole genome shotgun (WGS) entry which is preliminary data.</text>
</comment>
<evidence type="ECO:0000256" key="1">
    <source>
        <dbReference type="ARBA" id="ARBA00023002"/>
    </source>
</evidence>
<organism evidence="3 4">
    <name type="scientific">Sediminivirga luteola</name>
    <dbReference type="NCBI Taxonomy" id="1774748"/>
    <lineage>
        <taxon>Bacteria</taxon>
        <taxon>Bacillati</taxon>
        <taxon>Actinomycetota</taxon>
        <taxon>Actinomycetes</taxon>
        <taxon>Micrococcales</taxon>
        <taxon>Brevibacteriaceae</taxon>
        <taxon>Sediminivirga</taxon>
    </lineage>
</organism>
<sequence length="416" mass="44507">MSTVIVGGGLIGLMLAERLTREGREVTVVDARHAPGGASEVNAGWIVPALSVPVPGPGAVRQALGWMLRPDRPLYIRPSVEPEFLRFMLHMWRHSTAHAQRLGLEAHLGLMGASMAAFDEYRKQGMEFEMHAAGLLLTFTDPAHLEEQLAYRDVFEAAGLEPRVLRGDEVRMHEPLLSDAVAGGVYFPHERHLDPGALMRALRSAVAARGVRMLTGCRVTGADVRGDRVTAVHTADATGAAGGTSLRAETVVLAAGAHTGVLAREFGVRLPVRPGKGYMLQTDPLPLRGATYLGDAKVAVTPFRERLRLAGTMEFGGLDENFSPVRSEAVLRAPGRYFRDWTPPATAPAPAAGLRPMTPDGLPVIGRLGGLSNAFVTSGHSMLGVTLGPASAEALSEFMREGAMPDALRPFDPARF</sequence>
<dbReference type="Pfam" id="PF01266">
    <property type="entry name" value="DAO"/>
    <property type="match status" value="1"/>
</dbReference>
<dbReference type="AlphaFoldDB" id="A0A8J2TVT9"/>
<proteinExistence type="predicted"/>
<evidence type="ECO:0000313" key="4">
    <source>
        <dbReference type="Proteomes" id="UP000616114"/>
    </source>
</evidence>
<dbReference type="InterPro" id="IPR006076">
    <property type="entry name" value="FAD-dep_OxRdtase"/>
</dbReference>
<evidence type="ECO:0000313" key="3">
    <source>
        <dbReference type="EMBL" id="GGA05328.1"/>
    </source>
</evidence>
<dbReference type="Gene3D" id="3.50.50.60">
    <property type="entry name" value="FAD/NAD(P)-binding domain"/>
    <property type="match status" value="2"/>
</dbReference>
<dbReference type="PANTHER" id="PTHR13847:SF289">
    <property type="entry name" value="GLYCINE OXIDASE"/>
    <property type="match status" value="1"/>
</dbReference>
<reference evidence="3" key="1">
    <citation type="journal article" date="2014" name="Int. J. Syst. Evol. Microbiol.">
        <title>Complete genome sequence of Corynebacterium casei LMG S-19264T (=DSM 44701T), isolated from a smear-ripened cheese.</title>
        <authorList>
            <consortium name="US DOE Joint Genome Institute (JGI-PGF)"/>
            <person name="Walter F."/>
            <person name="Albersmeier A."/>
            <person name="Kalinowski J."/>
            <person name="Ruckert C."/>
        </authorList>
    </citation>
    <scope>NUCLEOTIDE SEQUENCE</scope>
    <source>
        <strain evidence="3">CGMCC 1.12785</strain>
    </source>
</reference>
<accession>A0A8J2TVT9</accession>
<reference evidence="3" key="2">
    <citation type="submission" date="2020-09" db="EMBL/GenBank/DDBJ databases">
        <authorList>
            <person name="Sun Q."/>
            <person name="Zhou Y."/>
        </authorList>
    </citation>
    <scope>NUCLEOTIDE SEQUENCE</scope>
    <source>
        <strain evidence="3">CGMCC 1.12785</strain>
    </source>
</reference>
<gene>
    <name evidence="3" type="ORF">GCM10011333_05260</name>
</gene>
<evidence type="ECO:0000259" key="2">
    <source>
        <dbReference type="Pfam" id="PF01266"/>
    </source>
</evidence>
<dbReference type="SUPFAM" id="SSF51905">
    <property type="entry name" value="FAD/NAD(P)-binding domain"/>
    <property type="match status" value="1"/>
</dbReference>
<feature type="domain" description="FAD dependent oxidoreductase" evidence="2">
    <location>
        <begin position="4"/>
        <end position="397"/>
    </location>
</feature>
<keyword evidence="4" id="KW-1185">Reference proteome</keyword>
<dbReference type="Proteomes" id="UP000616114">
    <property type="component" value="Unassembled WGS sequence"/>
</dbReference>
<dbReference type="PANTHER" id="PTHR13847">
    <property type="entry name" value="SARCOSINE DEHYDROGENASE-RELATED"/>
    <property type="match status" value="1"/>
</dbReference>
<dbReference type="SUPFAM" id="SSF54373">
    <property type="entry name" value="FAD-linked reductases, C-terminal domain"/>
    <property type="match status" value="1"/>
</dbReference>